<protein>
    <submittedName>
        <fullName evidence="1">Uncharacterized protein</fullName>
    </submittedName>
</protein>
<evidence type="ECO:0000313" key="1">
    <source>
        <dbReference type="EMBL" id="MDO6416140.1"/>
    </source>
</evidence>
<keyword evidence="2" id="KW-1185">Reference proteome</keyword>
<sequence length="81" mass="8713">MQAIETVFEGGTIDLKDGVFTRCAFKDCLLLAEGGGFLFVGSIRFVGAIRVRTGKNKSAQGQILSEWHRTAGEGSLTFEDG</sequence>
<proteinExistence type="predicted"/>
<comment type="caution">
    <text evidence="1">The sequence shown here is derived from an EMBL/GenBank/DDBJ whole genome shotgun (WGS) entry which is preliminary data.</text>
</comment>
<accession>A0ABT8YCT3</accession>
<reference evidence="1" key="1">
    <citation type="submission" date="2023-07" db="EMBL/GenBank/DDBJ databases">
        <authorList>
            <person name="Kim M."/>
        </authorList>
    </citation>
    <scope>NUCLEOTIDE SEQUENCE</scope>
    <source>
        <strain evidence="1">BIUV-7</strain>
    </source>
</reference>
<name>A0ABT8YCT3_9SPHN</name>
<gene>
    <name evidence="1" type="ORF">Q4F19_17270</name>
</gene>
<dbReference type="RefSeq" id="WP_303545208.1">
    <property type="nucleotide sequence ID" value="NZ_JAUOTP010000009.1"/>
</dbReference>
<dbReference type="Proteomes" id="UP001169764">
    <property type="component" value="Unassembled WGS sequence"/>
</dbReference>
<dbReference type="EMBL" id="JAUOTP010000009">
    <property type="protein sequence ID" value="MDO6416140.1"/>
    <property type="molecule type" value="Genomic_DNA"/>
</dbReference>
<evidence type="ECO:0000313" key="2">
    <source>
        <dbReference type="Proteomes" id="UP001169764"/>
    </source>
</evidence>
<organism evidence="1 2">
    <name type="scientific">Sphingomonas natans</name>
    <dbReference type="NCBI Taxonomy" id="3063330"/>
    <lineage>
        <taxon>Bacteria</taxon>
        <taxon>Pseudomonadati</taxon>
        <taxon>Pseudomonadota</taxon>
        <taxon>Alphaproteobacteria</taxon>
        <taxon>Sphingomonadales</taxon>
        <taxon>Sphingomonadaceae</taxon>
        <taxon>Sphingomonas</taxon>
    </lineage>
</organism>